<protein>
    <submittedName>
        <fullName evidence="1">Uncharacterized protein</fullName>
    </submittedName>
</protein>
<evidence type="ECO:0000313" key="2">
    <source>
        <dbReference type="Proteomes" id="UP000485058"/>
    </source>
</evidence>
<name>A0A6A0A161_HAELA</name>
<feature type="non-terminal residue" evidence="1">
    <location>
        <position position="1"/>
    </location>
</feature>
<dbReference type="EMBL" id="BLLF01002788">
    <property type="protein sequence ID" value="GFH25346.1"/>
    <property type="molecule type" value="Genomic_DNA"/>
</dbReference>
<dbReference type="Proteomes" id="UP000485058">
    <property type="component" value="Unassembled WGS sequence"/>
</dbReference>
<sequence>MASMPASWPRSCQRPVRLCPQSWSSWLALRAALVVV</sequence>
<evidence type="ECO:0000313" key="1">
    <source>
        <dbReference type="EMBL" id="GFH25346.1"/>
    </source>
</evidence>
<keyword evidence="2" id="KW-1185">Reference proteome</keyword>
<accession>A0A6A0A161</accession>
<gene>
    <name evidence="1" type="ORF">HaLaN_23290</name>
</gene>
<dbReference type="AlphaFoldDB" id="A0A6A0A161"/>
<reference evidence="1 2" key="1">
    <citation type="submission" date="2020-02" db="EMBL/GenBank/DDBJ databases">
        <title>Draft genome sequence of Haematococcus lacustris strain NIES-144.</title>
        <authorList>
            <person name="Morimoto D."/>
            <person name="Nakagawa S."/>
            <person name="Yoshida T."/>
            <person name="Sawayama S."/>
        </authorList>
    </citation>
    <scope>NUCLEOTIDE SEQUENCE [LARGE SCALE GENOMIC DNA]</scope>
    <source>
        <strain evidence="1 2">NIES-144</strain>
    </source>
</reference>
<feature type="non-terminal residue" evidence="1">
    <location>
        <position position="36"/>
    </location>
</feature>
<organism evidence="1 2">
    <name type="scientific">Haematococcus lacustris</name>
    <name type="common">Green alga</name>
    <name type="synonym">Haematococcus pluvialis</name>
    <dbReference type="NCBI Taxonomy" id="44745"/>
    <lineage>
        <taxon>Eukaryota</taxon>
        <taxon>Viridiplantae</taxon>
        <taxon>Chlorophyta</taxon>
        <taxon>core chlorophytes</taxon>
        <taxon>Chlorophyceae</taxon>
        <taxon>CS clade</taxon>
        <taxon>Chlamydomonadales</taxon>
        <taxon>Haematococcaceae</taxon>
        <taxon>Haematococcus</taxon>
    </lineage>
</organism>
<comment type="caution">
    <text evidence="1">The sequence shown here is derived from an EMBL/GenBank/DDBJ whole genome shotgun (WGS) entry which is preliminary data.</text>
</comment>
<proteinExistence type="predicted"/>